<keyword evidence="16" id="KW-1185">Reference proteome</keyword>
<evidence type="ECO:0000313" key="15">
    <source>
        <dbReference type="EMBL" id="KAK3794419.1"/>
    </source>
</evidence>
<dbReference type="Gene3D" id="3.90.360.10">
    <property type="entry name" value="Histone acetyl transferase 1 (HAT1), N-terminal domain"/>
    <property type="match status" value="1"/>
</dbReference>
<feature type="active site" description="Proton donor/acceptor" evidence="10">
    <location>
        <position position="265"/>
    </location>
</feature>
<evidence type="ECO:0000256" key="4">
    <source>
        <dbReference type="ARBA" id="ARBA00021268"/>
    </source>
</evidence>
<dbReference type="InterPro" id="IPR016181">
    <property type="entry name" value="Acyl_CoA_acyltransferase"/>
</dbReference>
<sequence length="409" mass="48191">MAELNVAKKNDLEEYRCSANEAISFKLVRTEDDIENVERVFHPEMTHQIFGDSEMIFGYKGLSISIYYTAANLVPYFNISSKTVVDDKQFDVPADDVEKLLLDDLPPGYLTCLDQFRQALAEEATFRPFGELIDSYSVETHGGIRKTFEVYFTKIEEPGFRKYHSRMQTFIKFFIDAASYIDVDDERWDYYLMYEKYVESGNPKYALAGYMTTYNFFAYPERVRPRISQVLVLPPFQKMGLCARLVQTFYNLCYSRGEVLDITVEDPSENFQRVRDFVDCINCGKLESFQADLLKGGFSRDMVQEAQEKLKLSKLQTRRVYEILRLKATNENNKQMFRDFRLDVKKRLNLPYLRNRKTFKKLERTLEPEELSQTLGVMNNDEQRFQYLEAAFQEDLKAYRQVLERLARD</sequence>
<evidence type="ECO:0000313" key="16">
    <source>
        <dbReference type="Proteomes" id="UP001283361"/>
    </source>
</evidence>
<dbReference type="GO" id="GO:0004402">
    <property type="term" value="F:histone acetyltransferase activity"/>
    <property type="evidence" value="ECO:0007669"/>
    <property type="project" value="UniProtKB-UniRule"/>
</dbReference>
<evidence type="ECO:0000256" key="7">
    <source>
        <dbReference type="ARBA" id="ARBA00023315"/>
    </source>
</evidence>
<dbReference type="InterPro" id="IPR019467">
    <property type="entry name" value="Hat1_N"/>
</dbReference>
<evidence type="ECO:0000256" key="11">
    <source>
        <dbReference type="PIRSR" id="PIRSR038084-2"/>
    </source>
</evidence>
<dbReference type="InterPro" id="IPR048776">
    <property type="entry name" value="HAT1_C"/>
</dbReference>
<dbReference type="SUPFAM" id="SSF55729">
    <property type="entry name" value="Acyl-CoA N-acyltransferases (Nat)"/>
    <property type="match status" value="1"/>
</dbReference>
<dbReference type="GO" id="GO:0042393">
    <property type="term" value="F:histone binding"/>
    <property type="evidence" value="ECO:0007669"/>
    <property type="project" value="InterPro"/>
</dbReference>
<dbReference type="AlphaFoldDB" id="A0AAE1AVF5"/>
<accession>A0AAE1AVF5</accession>
<protein>
    <recommendedName>
        <fullName evidence="4 9">Histone acetyltransferase type B catalytic subunit</fullName>
        <ecNumber evidence="3 9">2.3.1.48</ecNumber>
    </recommendedName>
</protein>
<feature type="site" description="Interaction with histone H4 N-terminus" evidence="12">
    <location>
        <position position="188"/>
    </location>
</feature>
<dbReference type="PIRSF" id="PIRSF038084">
    <property type="entry name" value="HAT-B_cat"/>
    <property type="match status" value="1"/>
</dbReference>
<evidence type="ECO:0000256" key="3">
    <source>
        <dbReference type="ARBA" id="ARBA00013184"/>
    </source>
</evidence>
<dbReference type="GO" id="GO:0005634">
    <property type="term" value="C:nucleus"/>
    <property type="evidence" value="ECO:0007669"/>
    <property type="project" value="UniProtKB-SubCell"/>
</dbReference>
<evidence type="ECO:0000256" key="8">
    <source>
        <dbReference type="ARBA" id="ARBA00048017"/>
    </source>
</evidence>
<evidence type="ECO:0000256" key="9">
    <source>
        <dbReference type="PIRNR" id="PIRNR038084"/>
    </source>
</evidence>
<dbReference type="Pfam" id="PF21183">
    <property type="entry name" value="HAT1_C"/>
    <property type="match status" value="1"/>
</dbReference>
<dbReference type="Proteomes" id="UP001283361">
    <property type="component" value="Unassembled WGS sequence"/>
</dbReference>
<evidence type="ECO:0000256" key="2">
    <source>
        <dbReference type="ARBA" id="ARBA00010543"/>
    </source>
</evidence>
<evidence type="ECO:0000256" key="5">
    <source>
        <dbReference type="ARBA" id="ARBA00022679"/>
    </source>
</evidence>
<evidence type="ECO:0000259" key="14">
    <source>
        <dbReference type="Pfam" id="PF21183"/>
    </source>
</evidence>
<organism evidence="15 16">
    <name type="scientific">Elysia crispata</name>
    <name type="common">lettuce slug</name>
    <dbReference type="NCBI Taxonomy" id="231223"/>
    <lineage>
        <taxon>Eukaryota</taxon>
        <taxon>Metazoa</taxon>
        <taxon>Spiralia</taxon>
        <taxon>Lophotrochozoa</taxon>
        <taxon>Mollusca</taxon>
        <taxon>Gastropoda</taxon>
        <taxon>Heterobranchia</taxon>
        <taxon>Euthyneura</taxon>
        <taxon>Panpulmonata</taxon>
        <taxon>Sacoglossa</taxon>
        <taxon>Placobranchoidea</taxon>
        <taxon>Plakobranchidae</taxon>
        <taxon>Elysia</taxon>
    </lineage>
</organism>
<evidence type="ECO:0000256" key="1">
    <source>
        <dbReference type="ARBA" id="ARBA00004123"/>
    </source>
</evidence>
<evidence type="ECO:0000256" key="6">
    <source>
        <dbReference type="ARBA" id="ARBA00023242"/>
    </source>
</evidence>
<dbReference type="InterPro" id="IPR037113">
    <property type="entry name" value="Hat1_N_sf"/>
</dbReference>
<reference evidence="15" key="1">
    <citation type="journal article" date="2023" name="G3 (Bethesda)">
        <title>A reference genome for the long-term kleptoplast-retaining sea slug Elysia crispata morphotype clarki.</title>
        <authorList>
            <person name="Eastman K.E."/>
            <person name="Pendleton A.L."/>
            <person name="Shaikh M.A."/>
            <person name="Suttiyut T."/>
            <person name="Ogas R."/>
            <person name="Tomko P."/>
            <person name="Gavelis G."/>
            <person name="Widhalm J.R."/>
            <person name="Wisecaver J.H."/>
        </authorList>
    </citation>
    <scope>NUCLEOTIDE SEQUENCE</scope>
    <source>
        <strain evidence="15">ECLA1</strain>
    </source>
</reference>
<dbReference type="GO" id="GO:0000781">
    <property type="term" value="C:chromosome, telomeric region"/>
    <property type="evidence" value="ECO:0007669"/>
    <property type="project" value="GOC"/>
</dbReference>
<evidence type="ECO:0000259" key="13">
    <source>
        <dbReference type="Pfam" id="PF10394"/>
    </source>
</evidence>
<comment type="catalytic activity">
    <reaction evidence="8 9">
        <text>L-lysyl-[protein] + acetyl-CoA = N(6)-acetyl-L-lysyl-[protein] + CoA + H(+)</text>
        <dbReference type="Rhea" id="RHEA:45948"/>
        <dbReference type="Rhea" id="RHEA-COMP:9752"/>
        <dbReference type="Rhea" id="RHEA-COMP:10731"/>
        <dbReference type="ChEBI" id="CHEBI:15378"/>
        <dbReference type="ChEBI" id="CHEBI:29969"/>
        <dbReference type="ChEBI" id="CHEBI:57287"/>
        <dbReference type="ChEBI" id="CHEBI:57288"/>
        <dbReference type="ChEBI" id="CHEBI:61930"/>
        <dbReference type="EC" id="2.3.1.48"/>
    </reaction>
</comment>
<comment type="caution">
    <text evidence="15">The sequence shown here is derived from an EMBL/GenBank/DDBJ whole genome shotgun (WGS) entry which is preliminary data.</text>
</comment>
<dbReference type="Gene3D" id="3.40.630.30">
    <property type="match status" value="1"/>
</dbReference>
<keyword evidence="5 9" id="KW-0808">Transferase</keyword>
<feature type="domain" description="Histone acetyl transferase HAT1 N-terminal" evidence="13">
    <location>
        <begin position="16"/>
        <end position="176"/>
    </location>
</feature>
<dbReference type="EC" id="2.3.1.48" evidence="3 9"/>
<dbReference type="GO" id="GO:0031509">
    <property type="term" value="P:subtelomeric heterochromatin formation"/>
    <property type="evidence" value="ECO:0007669"/>
    <property type="project" value="InterPro"/>
</dbReference>
<feature type="domain" description="Histone acetyltransferase type B catalytic subunit C-terminal" evidence="14">
    <location>
        <begin position="275"/>
        <end position="326"/>
    </location>
</feature>
<proteinExistence type="inferred from homology"/>
<dbReference type="InterPro" id="IPR013523">
    <property type="entry name" value="Hist_AcTrfase_HAT1_C"/>
</dbReference>
<dbReference type="InterPro" id="IPR017380">
    <property type="entry name" value="Hist_AcTrfase_B-typ_cat-su"/>
</dbReference>
<evidence type="ECO:0000256" key="12">
    <source>
        <dbReference type="PIRSR" id="PIRSR038084-3"/>
    </source>
</evidence>
<dbReference type="PANTHER" id="PTHR12046">
    <property type="entry name" value="HISTONE ACETYLTRANSFERASE TYPE B CATALYTIC SUBUNIT"/>
    <property type="match status" value="1"/>
</dbReference>
<evidence type="ECO:0000256" key="10">
    <source>
        <dbReference type="PIRSR" id="PIRSR038084-1"/>
    </source>
</evidence>
<feature type="region of interest" description="Interaction with histone H4 N-terminus" evidence="11">
    <location>
        <begin position="214"/>
        <end position="216"/>
    </location>
</feature>
<dbReference type="Gene3D" id="1.10.10.390">
    <property type="match status" value="1"/>
</dbReference>
<comment type="subcellular location">
    <subcellularLocation>
        <location evidence="1">Nucleus</location>
    </subcellularLocation>
</comment>
<feature type="region of interest" description="Interaction with histone H4 N-terminus" evidence="11">
    <location>
        <begin position="52"/>
        <end position="54"/>
    </location>
</feature>
<keyword evidence="6" id="KW-0539">Nucleus</keyword>
<name>A0AAE1AVF5_9GAST</name>
<gene>
    <name evidence="15" type="ORF">RRG08_014493</name>
</gene>
<dbReference type="Pfam" id="PF10394">
    <property type="entry name" value="Hat1_N"/>
    <property type="match status" value="1"/>
</dbReference>
<keyword evidence="7 9" id="KW-0012">Acyltransferase</keyword>
<dbReference type="EMBL" id="JAWDGP010001118">
    <property type="protein sequence ID" value="KAK3794419.1"/>
    <property type="molecule type" value="Genomic_DNA"/>
</dbReference>
<comment type="similarity">
    <text evidence="2 9">Belongs to the HAT1 family.</text>
</comment>